<evidence type="ECO:0000256" key="1">
    <source>
        <dbReference type="ARBA" id="ARBA00004651"/>
    </source>
</evidence>
<comment type="caution">
    <text evidence="12">The sequence shown here is derived from an EMBL/GenBank/DDBJ whole genome shotgun (WGS) entry which is preliminary data.</text>
</comment>
<dbReference type="InterPro" id="IPR011527">
    <property type="entry name" value="ABC1_TM_dom"/>
</dbReference>
<evidence type="ECO:0000259" key="11">
    <source>
        <dbReference type="PROSITE" id="PS50990"/>
    </source>
</evidence>
<dbReference type="GO" id="GO:0015421">
    <property type="term" value="F:ABC-type oligopeptide transporter activity"/>
    <property type="evidence" value="ECO:0007669"/>
    <property type="project" value="TreeGrafter"/>
</dbReference>
<evidence type="ECO:0000259" key="10">
    <source>
        <dbReference type="PROSITE" id="PS50929"/>
    </source>
</evidence>
<feature type="transmembrane region" description="Helical" evidence="8">
    <location>
        <begin position="319"/>
        <end position="339"/>
    </location>
</feature>
<dbReference type="GO" id="GO:0005524">
    <property type="term" value="F:ATP binding"/>
    <property type="evidence" value="ECO:0007669"/>
    <property type="project" value="UniProtKB-KW"/>
</dbReference>
<feature type="domain" description="Peptidase C39" evidence="11">
    <location>
        <begin position="14"/>
        <end position="137"/>
    </location>
</feature>
<evidence type="ECO:0008006" key="14">
    <source>
        <dbReference type="Google" id="ProtNLM"/>
    </source>
</evidence>
<feature type="transmembrane region" description="Helical" evidence="8">
    <location>
        <begin position="417"/>
        <end position="444"/>
    </location>
</feature>
<keyword evidence="7 8" id="KW-0472">Membrane</keyword>
<keyword evidence="5" id="KW-0067">ATP-binding</keyword>
<name>A0A246GHU3_9FLAO</name>
<dbReference type="Pfam" id="PF00005">
    <property type="entry name" value="ABC_tran"/>
    <property type="match status" value="1"/>
</dbReference>
<dbReference type="Proteomes" id="UP000197768">
    <property type="component" value="Unassembled WGS sequence"/>
</dbReference>
<dbReference type="GO" id="GO:0005886">
    <property type="term" value="C:plasma membrane"/>
    <property type="evidence" value="ECO:0007669"/>
    <property type="project" value="UniProtKB-SubCell"/>
</dbReference>
<feature type="domain" description="ABC transporter" evidence="9">
    <location>
        <begin position="496"/>
        <end position="732"/>
    </location>
</feature>
<dbReference type="GO" id="GO:0016887">
    <property type="term" value="F:ATP hydrolysis activity"/>
    <property type="evidence" value="ECO:0007669"/>
    <property type="project" value="InterPro"/>
</dbReference>
<dbReference type="PROSITE" id="PS50929">
    <property type="entry name" value="ABC_TM1F"/>
    <property type="match status" value="1"/>
</dbReference>
<keyword evidence="6 8" id="KW-1133">Transmembrane helix</keyword>
<dbReference type="Gene3D" id="1.20.1560.10">
    <property type="entry name" value="ABC transporter type 1, transmembrane domain"/>
    <property type="match status" value="1"/>
</dbReference>
<dbReference type="InterPro" id="IPR017871">
    <property type="entry name" value="ABC_transporter-like_CS"/>
</dbReference>
<dbReference type="InterPro" id="IPR003593">
    <property type="entry name" value="AAA+_ATPase"/>
</dbReference>
<evidence type="ECO:0000256" key="6">
    <source>
        <dbReference type="ARBA" id="ARBA00022989"/>
    </source>
</evidence>
<dbReference type="AlphaFoldDB" id="A0A246GHU3"/>
<dbReference type="InterPro" id="IPR039421">
    <property type="entry name" value="Type_1_exporter"/>
</dbReference>
<organism evidence="12 13">
    <name type="scientific">Flavobacterium davisii</name>
    <dbReference type="NCBI Taxonomy" id="2906077"/>
    <lineage>
        <taxon>Bacteria</taxon>
        <taxon>Pseudomonadati</taxon>
        <taxon>Bacteroidota</taxon>
        <taxon>Flavobacteriia</taxon>
        <taxon>Flavobacteriales</taxon>
        <taxon>Flavobacteriaceae</taxon>
        <taxon>Flavobacterium</taxon>
    </lineage>
</organism>
<evidence type="ECO:0000256" key="7">
    <source>
        <dbReference type="ARBA" id="ARBA00023136"/>
    </source>
</evidence>
<dbReference type="EMBL" id="MTCZ01000080">
    <property type="protein sequence ID" value="OWP83766.1"/>
    <property type="molecule type" value="Genomic_DNA"/>
</dbReference>
<gene>
    <name evidence="12" type="ORF">BWK59_08785</name>
</gene>
<feature type="transmembrane region" description="Helical" evidence="8">
    <location>
        <begin position="291"/>
        <end position="313"/>
    </location>
</feature>
<evidence type="ECO:0000313" key="12">
    <source>
        <dbReference type="EMBL" id="OWP83766.1"/>
    </source>
</evidence>
<keyword evidence="3" id="KW-0547">Nucleotide-binding</keyword>
<dbReference type="Pfam" id="PF03412">
    <property type="entry name" value="Peptidase_C39"/>
    <property type="match status" value="1"/>
</dbReference>
<dbReference type="SMART" id="SM00382">
    <property type="entry name" value="AAA"/>
    <property type="match status" value="1"/>
</dbReference>
<sequence>MRYYKKPKITFFNQLESTDCGAACLAMIISYHGKKVTLSQVKEQFEFTRIGVSIQDIVEVASNIGFQTTPLKLTQQELEEIPLPSILFWKQDHFVVLERITYKKGQILYHILDPGYGKIILESKIFVKEWQGNNEKGVGIVFQETENFKKFKWQQEVKKSISKSPLFRIAFTFLKINKWKYLSSIILLIISLITSFFIPFTFQKIIDSGINLKEIHVVYYFLVAQIVLFISSFISDFLSTLFLTKINYQLSILLKENLLLKLMRLPIRFFDTRLNTETLQRIQDQNKIQNFITWKGIDFSLSIFNILIFSSLLCYFNPIIFSIYTILSVFSIIWVVFFLRKRAMLEYAMFLGQSENSNGIYEFVMNMPEIKINHAQHKTVNKILDIQKKINKLELRNLFLNMYQNIGVEFLSKFKEIIAIAICAYFIIKGEMTLGTLLSISYIIGQLMTPIQNLVTFVRDTQDTSIANKRISTIYDNEEEDHKTKINVEDNIFKTIKIKEVSFKYPGNFNPFVLENISFSIPQNSITAIVGASGSGKTSLLKLLLSYYPSTKGNIQLDELDLEKISANDWRKKCGIVLQDGKIFSGTIAENIAISDEIIDETKLINAAKMANILELIKILPMGFNTKVGNSGIELSGGQKQRILIARAVYKNPEFIFFDEATSALDAENEKIIHDNLQMFFKGKTVVIIAHRLSTVKKADQIIVLKQGQLVEKGNHQELVDKKGDYFNLVKNQLELGNG</sequence>
<dbReference type="RefSeq" id="WP_088393053.1">
    <property type="nucleotide sequence ID" value="NZ_MTCZ01000080.1"/>
</dbReference>
<dbReference type="InterPro" id="IPR003439">
    <property type="entry name" value="ABC_transporter-like_ATP-bd"/>
</dbReference>
<dbReference type="FunFam" id="3.40.50.300:FF:000218">
    <property type="entry name" value="Multidrug ABC transporter ATP-binding protein"/>
    <property type="match status" value="1"/>
</dbReference>
<evidence type="ECO:0000256" key="2">
    <source>
        <dbReference type="ARBA" id="ARBA00022692"/>
    </source>
</evidence>
<dbReference type="SUPFAM" id="SSF52540">
    <property type="entry name" value="P-loop containing nucleoside triphosphate hydrolases"/>
    <property type="match status" value="1"/>
</dbReference>
<dbReference type="Gene3D" id="3.40.50.300">
    <property type="entry name" value="P-loop containing nucleotide triphosphate hydrolases"/>
    <property type="match status" value="1"/>
</dbReference>
<evidence type="ECO:0000256" key="5">
    <source>
        <dbReference type="ARBA" id="ARBA00022840"/>
    </source>
</evidence>
<evidence type="ECO:0000256" key="4">
    <source>
        <dbReference type="ARBA" id="ARBA00022801"/>
    </source>
</evidence>
<dbReference type="GO" id="GO:0008233">
    <property type="term" value="F:peptidase activity"/>
    <property type="evidence" value="ECO:0007669"/>
    <property type="project" value="InterPro"/>
</dbReference>
<keyword evidence="2 8" id="KW-0812">Transmembrane</keyword>
<dbReference type="PANTHER" id="PTHR43394">
    <property type="entry name" value="ATP-DEPENDENT PERMEASE MDL1, MITOCHONDRIAL"/>
    <property type="match status" value="1"/>
</dbReference>
<comment type="subcellular location">
    <subcellularLocation>
        <location evidence="1">Cell membrane</location>
        <topology evidence="1">Multi-pass membrane protein</topology>
    </subcellularLocation>
</comment>
<dbReference type="GO" id="GO:0006508">
    <property type="term" value="P:proteolysis"/>
    <property type="evidence" value="ECO:0007669"/>
    <property type="project" value="InterPro"/>
</dbReference>
<dbReference type="InterPro" id="IPR036640">
    <property type="entry name" value="ABC1_TM_sf"/>
</dbReference>
<dbReference type="PROSITE" id="PS50990">
    <property type="entry name" value="PEPTIDASE_C39"/>
    <property type="match status" value="1"/>
</dbReference>
<evidence type="ECO:0000256" key="8">
    <source>
        <dbReference type="SAM" id="Phobius"/>
    </source>
</evidence>
<proteinExistence type="predicted"/>
<dbReference type="PROSITE" id="PS50893">
    <property type="entry name" value="ABC_TRANSPORTER_2"/>
    <property type="match status" value="1"/>
</dbReference>
<feature type="transmembrane region" description="Helical" evidence="8">
    <location>
        <begin position="217"/>
        <end position="243"/>
    </location>
</feature>
<dbReference type="PANTHER" id="PTHR43394:SF1">
    <property type="entry name" value="ATP-BINDING CASSETTE SUB-FAMILY B MEMBER 10, MITOCHONDRIAL"/>
    <property type="match status" value="1"/>
</dbReference>
<dbReference type="Gene3D" id="3.90.70.10">
    <property type="entry name" value="Cysteine proteinases"/>
    <property type="match status" value="1"/>
</dbReference>
<evidence type="ECO:0000259" key="9">
    <source>
        <dbReference type="PROSITE" id="PS50893"/>
    </source>
</evidence>
<dbReference type="InterPro" id="IPR005074">
    <property type="entry name" value="Peptidase_C39"/>
</dbReference>
<dbReference type="SUPFAM" id="SSF90123">
    <property type="entry name" value="ABC transporter transmembrane region"/>
    <property type="match status" value="1"/>
</dbReference>
<evidence type="ECO:0000313" key="13">
    <source>
        <dbReference type="Proteomes" id="UP000197768"/>
    </source>
</evidence>
<reference evidence="12 13" key="1">
    <citation type="journal article" date="2017" name="Infect. Genet. Evol.">
        <title>Comparative genome analysis of fish pathogen Flavobacterium columnare reveals extensive sequence diversity within the species.</title>
        <authorList>
            <person name="Kayansamruaj P."/>
            <person name="Dong H.T."/>
            <person name="Hirono I."/>
            <person name="Kondo H."/>
            <person name="Senapin S."/>
            <person name="Rodkhum C."/>
        </authorList>
    </citation>
    <scope>NUCLEOTIDE SEQUENCE [LARGE SCALE GENOMIC DNA]</scope>
    <source>
        <strain evidence="12 13">1215</strain>
    </source>
</reference>
<dbReference type="InterPro" id="IPR027417">
    <property type="entry name" value="P-loop_NTPase"/>
</dbReference>
<dbReference type="PROSITE" id="PS00211">
    <property type="entry name" value="ABC_TRANSPORTER_1"/>
    <property type="match status" value="1"/>
</dbReference>
<evidence type="ECO:0000256" key="3">
    <source>
        <dbReference type="ARBA" id="ARBA00022741"/>
    </source>
</evidence>
<feature type="domain" description="ABC transmembrane type-1" evidence="10">
    <location>
        <begin position="184"/>
        <end position="463"/>
    </location>
</feature>
<protein>
    <recommendedName>
        <fullName evidence="14">Peptidase domain-containing ABC transporter</fullName>
    </recommendedName>
</protein>
<dbReference type="Pfam" id="PF00664">
    <property type="entry name" value="ABC_membrane"/>
    <property type="match status" value="1"/>
</dbReference>
<keyword evidence="4" id="KW-0378">Hydrolase</keyword>
<accession>A0A246GHU3</accession>
<feature type="transmembrane region" description="Helical" evidence="8">
    <location>
        <begin position="181"/>
        <end position="202"/>
    </location>
</feature>